<protein>
    <submittedName>
        <fullName evidence="2">Uncharacterized protein</fullName>
    </submittedName>
</protein>
<dbReference type="OrthoDB" id="2971908at2759"/>
<dbReference type="Proteomes" id="UP000724874">
    <property type="component" value="Unassembled WGS sequence"/>
</dbReference>
<feature type="compositionally biased region" description="Basic and acidic residues" evidence="1">
    <location>
        <begin position="46"/>
        <end position="74"/>
    </location>
</feature>
<proteinExistence type="predicted"/>
<feature type="region of interest" description="Disordered" evidence="1">
    <location>
        <begin position="15"/>
        <end position="116"/>
    </location>
</feature>
<accession>A0A9P5NZT9</accession>
<comment type="caution">
    <text evidence="2">The sequence shown here is derived from an EMBL/GenBank/DDBJ whole genome shotgun (WGS) entry which is preliminary data.</text>
</comment>
<keyword evidence="3" id="KW-1185">Reference proteome</keyword>
<gene>
    <name evidence="2" type="ORF">CPB84DRAFT_1354080</name>
</gene>
<dbReference type="AlphaFoldDB" id="A0A9P5NZT9"/>
<feature type="region of interest" description="Disordered" evidence="1">
    <location>
        <begin position="252"/>
        <end position="391"/>
    </location>
</feature>
<organism evidence="2 3">
    <name type="scientific">Gymnopilus junonius</name>
    <name type="common">Spectacular rustgill mushroom</name>
    <name type="synonym">Gymnopilus spectabilis subsp. junonius</name>
    <dbReference type="NCBI Taxonomy" id="109634"/>
    <lineage>
        <taxon>Eukaryota</taxon>
        <taxon>Fungi</taxon>
        <taxon>Dikarya</taxon>
        <taxon>Basidiomycota</taxon>
        <taxon>Agaricomycotina</taxon>
        <taxon>Agaricomycetes</taxon>
        <taxon>Agaricomycetidae</taxon>
        <taxon>Agaricales</taxon>
        <taxon>Agaricineae</taxon>
        <taxon>Hymenogastraceae</taxon>
        <taxon>Gymnopilus</taxon>
    </lineage>
</organism>
<feature type="compositionally biased region" description="Basic and acidic residues" evidence="1">
    <location>
        <begin position="337"/>
        <end position="351"/>
    </location>
</feature>
<evidence type="ECO:0000313" key="2">
    <source>
        <dbReference type="EMBL" id="KAF8910102.1"/>
    </source>
</evidence>
<dbReference type="EMBL" id="JADNYJ010000007">
    <property type="protein sequence ID" value="KAF8910102.1"/>
    <property type="molecule type" value="Genomic_DNA"/>
</dbReference>
<sequence>MHAVGSVRPGFISSLSRLSRYSTESPSKGRPLAREWGGIVIPSRQELMEKEQARKQAEEQAKEAKRQEARRKAEAYQADISYLEKAPEKSLAGRLARAEPKVRVEPPSREDLNVITQRRREARLARDAEKANAVMRDFAPSREMLKAVEAVREAPVLAPRMPKQGEANGEAPARRAQISQDDFFANFTPNRSQEKRRHRQEEARKPTTPSIFLEQPVQQAVPSQVEMEPVDAATPQDDGLFKFTDLNEKLAHAAETEEGGEKKASIKETAPVSQRQLEASLAAKKREERLRRKEMVFARDLPDEAVKTHPSLPAGRQEVLAASIAKRKEQRLRRERQRAEDNPNDYSLEKRERKRRGPNLRKSAVASASEEEEFDISPGEDDKILPEFTGPEPISATLSELIGYIRPSTAVSNLSKSGDYSDYISPYLKFDTPPDELHPVHLAQLTLSRRAGLSLPQRKHAIDVITQAFQPRSSRSTAKA</sequence>
<feature type="compositionally biased region" description="Acidic residues" evidence="1">
    <location>
        <begin position="369"/>
        <end position="379"/>
    </location>
</feature>
<evidence type="ECO:0000313" key="3">
    <source>
        <dbReference type="Proteomes" id="UP000724874"/>
    </source>
</evidence>
<name>A0A9P5NZT9_GYMJU</name>
<feature type="compositionally biased region" description="Basic and acidic residues" evidence="1">
    <location>
        <begin position="96"/>
        <end position="116"/>
    </location>
</feature>
<feature type="region of interest" description="Disordered" evidence="1">
    <location>
        <begin position="157"/>
        <end position="229"/>
    </location>
</feature>
<reference evidence="2" key="1">
    <citation type="submission" date="2020-11" db="EMBL/GenBank/DDBJ databases">
        <authorList>
            <consortium name="DOE Joint Genome Institute"/>
            <person name="Ahrendt S."/>
            <person name="Riley R."/>
            <person name="Andreopoulos W."/>
            <person name="LaButti K."/>
            <person name="Pangilinan J."/>
            <person name="Ruiz-duenas F.J."/>
            <person name="Barrasa J.M."/>
            <person name="Sanchez-Garcia M."/>
            <person name="Camarero S."/>
            <person name="Miyauchi S."/>
            <person name="Serrano A."/>
            <person name="Linde D."/>
            <person name="Babiker R."/>
            <person name="Drula E."/>
            <person name="Ayuso-Fernandez I."/>
            <person name="Pacheco R."/>
            <person name="Padilla G."/>
            <person name="Ferreira P."/>
            <person name="Barriuso J."/>
            <person name="Kellner H."/>
            <person name="Castanera R."/>
            <person name="Alfaro M."/>
            <person name="Ramirez L."/>
            <person name="Pisabarro A.G."/>
            <person name="Kuo A."/>
            <person name="Tritt A."/>
            <person name="Lipzen A."/>
            <person name="He G."/>
            <person name="Yan M."/>
            <person name="Ng V."/>
            <person name="Cullen D."/>
            <person name="Martin F."/>
            <person name="Rosso M.-N."/>
            <person name="Henrissat B."/>
            <person name="Hibbett D."/>
            <person name="Martinez A.T."/>
            <person name="Grigoriev I.V."/>
        </authorList>
    </citation>
    <scope>NUCLEOTIDE SEQUENCE</scope>
    <source>
        <strain evidence="2">AH 44721</strain>
    </source>
</reference>
<feature type="compositionally biased region" description="Basic and acidic residues" evidence="1">
    <location>
        <begin position="284"/>
        <end position="307"/>
    </location>
</feature>
<feature type="compositionally biased region" description="Basic and acidic residues" evidence="1">
    <location>
        <begin position="252"/>
        <end position="266"/>
    </location>
</feature>
<feature type="compositionally biased region" description="Polar residues" evidence="1">
    <location>
        <begin position="15"/>
        <end position="26"/>
    </location>
</feature>
<evidence type="ECO:0000256" key="1">
    <source>
        <dbReference type="SAM" id="MobiDB-lite"/>
    </source>
</evidence>